<dbReference type="InterPro" id="IPR037185">
    <property type="entry name" value="EmrE-like"/>
</dbReference>
<feature type="domain" description="EamA" evidence="2">
    <location>
        <begin position="8"/>
        <end position="146"/>
    </location>
</feature>
<keyword evidence="1" id="KW-0472">Membrane</keyword>
<keyword evidence="1" id="KW-0812">Transmembrane</keyword>
<dbReference type="Proteomes" id="UP000625283">
    <property type="component" value="Unassembled WGS sequence"/>
</dbReference>
<evidence type="ECO:0000313" key="3">
    <source>
        <dbReference type="EMBL" id="MBL1408835.1"/>
    </source>
</evidence>
<dbReference type="PANTHER" id="PTHR22911:SF79">
    <property type="entry name" value="MOBA-LIKE NTP TRANSFERASE DOMAIN-CONTAINING PROTEIN"/>
    <property type="match status" value="1"/>
</dbReference>
<feature type="transmembrane region" description="Helical" evidence="1">
    <location>
        <begin position="40"/>
        <end position="59"/>
    </location>
</feature>
<evidence type="ECO:0000313" key="4">
    <source>
        <dbReference type="Proteomes" id="UP000625283"/>
    </source>
</evidence>
<dbReference type="PANTHER" id="PTHR22911">
    <property type="entry name" value="ACYL-MALONYL CONDENSING ENZYME-RELATED"/>
    <property type="match status" value="1"/>
</dbReference>
<protein>
    <submittedName>
        <fullName evidence="3">EamA family transporter</fullName>
    </submittedName>
</protein>
<dbReference type="EMBL" id="JAERTY010000004">
    <property type="protein sequence ID" value="MBL1408835.1"/>
    <property type="molecule type" value="Genomic_DNA"/>
</dbReference>
<evidence type="ECO:0000259" key="2">
    <source>
        <dbReference type="Pfam" id="PF00892"/>
    </source>
</evidence>
<comment type="caution">
    <text evidence="3">The sequence shown here is derived from an EMBL/GenBank/DDBJ whole genome shotgun (WGS) entry which is preliminary data.</text>
</comment>
<feature type="transmembrane region" description="Helical" evidence="1">
    <location>
        <begin position="75"/>
        <end position="95"/>
    </location>
</feature>
<keyword evidence="4" id="KW-1185">Reference proteome</keyword>
<accession>A0ABS1R3H8</accession>
<keyword evidence="1" id="KW-1133">Transmembrane helix</keyword>
<feature type="transmembrane region" description="Helical" evidence="1">
    <location>
        <begin position="132"/>
        <end position="149"/>
    </location>
</feature>
<dbReference type="Pfam" id="PF00892">
    <property type="entry name" value="EamA"/>
    <property type="match status" value="2"/>
</dbReference>
<dbReference type="RefSeq" id="WP_202102594.1">
    <property type="nucleotide sequence ID" value="NZ_JAERTY010000004.1"/>
</dbReference>
<feature type="transmembrane region" description="Helical" evidence="1">
    <location>
        <begin position="251"/>
        <end position="269"/>
    </location>
</feature>
<proteinExistence type="predicted"/>
<feature type="transmembrane region" description="Helical" evidence="1">
    <location>
        <begin position="219"/>
        <end position="239"/>
    </location>
</feature>
<gene>
    <name evidence="3" type="ORF">JKG61_08760</name>
</gene>
<feature type="transmembrane region" description="Helical" evidence="1">
    <location>
        <begin position="275"/>
        <end position="294"/>
    </location>
</feature>
<evidence type="ECO:0000256" key="1">
    <source>
        <dbReference type="SAM" id="Phobius"/>
    </source>
</evidence>
<reference evidence="3 4" key="1">
    <citation type="submission" date="2021-01" db="EMBL/GenBank/DDBJ databases">
        <title>C459-1 draft genome sequence.</title>
        <authorList>
            <person name="Zhang X.-F."/>
        </authorList>
    </citation>
    <scope>NUCLEOTIDE SEQUENCE [LARGE SCALE GENOMIC DNA]</scope>
    <source>
        <strain evidence="4">C459-1</strain>
    </source>
</reference>
<feature type="domain" description="EamA" evidence="2">
    <location>
        <begin position="160"/>
        <end position="292"/>
    </location>
</feature>
<sequence>MGTSHTFKGIVLAVTAATLWGVSGTYGQFLFEQRHINVEWLIAVRMLSAGVLFLLFSLLKKDNIWSIWRQKTDRLQLLIFSICGMLAVQYTYFAAVKHSNAATATVLQYLGPILIAVYLAFKYKRLPAPIEYLAIFLAVLGTFLLVTHGDPSTLAVSNTAMFLGIASALALAFYTLYPLQLLHRHHATLVIGWAMLLGGIVLSFFKAPWDIEGIWDSYTFSYIAFIIAFGTLIPFYAYLTAVKLIGAQKSSLLASAEPLSATIIAVLWLQVPFTTVDWIGSICIISTIFLLSMAKSSN</sequence>
<feature type="transmembrane region" description="Helical" evidence="1">
    <location>
        <begin position="189"/>
        <end position="207"/>
    </location>
</feature>
<organism evidence="3 4">
    <name type="scientific">Sphingobacterium faecale</name>
    <dbReference type="NCBI Taxonomy" id="2803775"/>
    <lineage>
        <taxon>Bacteria</taxon>
        <taxon>Pseudomonadati</taxon>
        <taxon>Bacteroidota</taxon>
        <taxon>Sphingobacteriia</taxon>
        <taxon>Sphingobacteriales</taxon>
        <taxon>Sphingobacteriaceae</taxon>
        <taxon>Sphingobacterium</taxon>
    </lineage>
</organism>
<dbReference type="SUPFAM" id="SSF103481">
    <property type="entry name" value="Multidrug resistance efflux transporter EmrE"/>
    <property type="match status" value="2"/>
</dbReference>
<feature type="transmembrane region" description="Helical" evidence="1">
    <location>
        <begin position="101"/>
        <end position="120"/>
    </location>
</feature>
<dbReference type="InterPro" id="IPR000620">
    <property type="entry name" value="EamA_dom"/>
</dbReference>
<feature type="transmembrane region" description="Helical" evidence="1">
    <location>
        <begin position="155"/>
        <end position="177"/>
    </location>
</feature>
<name>A0ABS1R3H8_9SPHI</name>